<dbReference type="Pfam" id="PF00550">
    <property type="entry name" value="PP-binding"/>
    <property type="match status" value="1"/>
</dbReference>
<accession>A0A506QUH6</accession>
<dbReference type="InterPro" id="IPR009081">
    <property type="entry name" value="PP-bd_ACP"/>
</dbReference>
<comment type="caution">
    <text evidence="2">The sequence shown here is derived from an EMBL/GenBank/DDBJ whole genome shotgun (WGS) entry which is preliminary data.</text>
</comment>
<feature type="domain" description="Carrier" evidence="1">
    <location>
        <begin position="12"/>
        <end position="67"/>
    </location>
</feature>
<evidence type="ECO:0000313" key="2">
    <source>
        <dbReference type="EMBL" id="TPV48060.1"/>
    </source>
</evidence>
<sequence length="137" mass="16018">MVRGLYNMAISEVKQLFKDIMYFNDSDELDINKSLFLHYDMTSIDFIDFAFELKKKFSVDIDPDELWPVNKMATSEEYYSLQEKQWTSVGLEKLNQVLSFSDKPAVTDRSVELKELYDYFTLTYVNSKIASLTSADN</sequence>
<organism evidence="2 3">
    <name type="scientific">Pantoea deleyi</name>
    <dbReference type="NCBI Taxonomy" id="470932"/>
    <lineage>
        <taxon>Bacteria</taxon>
        <taxon>Pseudomonadati</taxon>
        <taxon>Pseudomonadota</taxon>
        <taxon>Gammaproteobacteria</taxon>
        <taxon>Enterobacterales</taxon>
        <taxon>Erwiniaceae</taxon>
        <taxon>Pantoea</taxon>
    </lineage>
</organism>
<dbReference type="Proteomes" id="UP000317747">
    <property type="component" value="Unassembled WGS sequence"/>
</dbReference>
<keyword evidence="3" id="KW-1185">Reference proteome</keyword>
<dbReference type="EMBL" id="VHJA01000023">
    <property type="protein sequence ID" value="TPV48060.1"/>
    <property type="molecule type" value="Genomic_DNA"/>
</dbReference>
<proteinExistence type="predicted"/>
<dbReference type="OrthoDB" id="9809197at2"/>
<dbReference type="SUPFAM" id="SSF47336">
    <property type="entry name" value="ACP-like"/>
    <property type="match status" value="1"/>
</dbReference>
<gene>
    <name evidence="2" type="ORF">FJW01_02205</name>
</gene>
<evidence type="ECO:0000259" key="1">
    <source>
        <dbReference type="Pfam" id="PF00550"/>
    </source>
</evidence>
<reference evidence="2 3" key="1">
    <citation type="submission" date="2019-06" db="EMBL/GenBank/DDBJ databases">
        <title>Taxogenomics and systematics of the genus Pantoea.</title>
        <authorList>
            <person name="Tambong J.T."/>
        </authorList>
    </citation>
    <scope>NUCLEOTIDE SEQUENCE [LARGE SCALE GENOMIC DNA]</scope>
    <source>
        <strain evidence="2 3">LMG 24200</strain>
    </source>
</reference>
<name>A0A506QUH6_9GAMM</name>
<protein>
    <submittedName>
        <fullName evidence="2">Acyl carrier protein</fullName>
    </submittedName>
</protein>
<dbReference type="InterPro" id="IPR036736">
    <property type="entry name" value="ACP-like_sf"/>
</dbReference>
<dbReference type="AlphaFoldDB" id="A0A506QUH6"/>
<dbReference type="Gene3D" id="1.10.1200.10">
    <property type="entry name" value="ACP-like"/>
    <property type="match status" value="1"/>
</dbReference>
<evidence type="ECO:0000313" key="3">
    <source>
        <dbReference type="Proteomes" id="UP000317747"/>
    </source>
</evidence>